<feature type="transmembrane region" description="Helical" evidence="1">
    <location>
        <begin position="116"/>
        <end position="134"/>
    </location>
</feature>
<proteinExistence type="predicted"/>
<feature type="transmembrane region" description="Helical" evidence="1">
    <location>
        <begin position="12"/>
        <end position="36"/>
    </location>
</feature>
<accession>A0A1H3WNG0</accession>
<dbReference type="Proteomes" id="UP000187280">
    <property type="component" value="Unassembled WGS sequence"/>
</dbReference>
<keyword evidence="3" id="KW-1185">Reference proteome</keyword>
<dbReference type="GeneID" id="97763502"/>
<organism evidence="2 3">
    <name type="scientific">Lonsdalea quercina</name>
    <dbReference type="NCBI Taxonomy" id="71657"/>
    <lineage>
        <taxon>Bacteria</taxon>
        <taxon>Pseudomonadati</taxon>
        <taxon>Pseudomonadota</taxon>
        <taxon>Gammaproteobacteria</taxon>
        <taxon>Enterobacterales</taxon>
        <taxon>Pectobacteriaceae</taxon>
        <taxon>Lonsdalea</taxon>
    </lineage>
</organism>
<name>A0A1H3WNG0_9GAMM</name>
<keyword evidence="1" id="KW-1133">Transmembrane helix</keyword>
<evidence type="ECO:0000313" key="2">
    <source>
        <dbReference type="EMBL" id="SDZ88685.1"/>
    </source>
</evidence>
<dbReference type="EMBL" id="FNQS01000001">
    <property type="protein sequence ID" value="SDZ88685.1"/>
    <property type="molecule type" value="Genomic_DNA"/>
</dbReference>
<dbReference type="AlphaFoldDB" id="A0A1H3WNG0"/>
<sequence length="144" mass="15661">MLQLKNLKFIIYFSRIALAATFLSVVADRFGFWGNAGELGVSWGNMNKFFLHVSLLAPWAPAAFIPVVGWVVNILEFVLGIALLLGIKPKMTALATAGLFLIFAISMAAFQSVKLMLNFSVLPCSACAALLYFLGEIKSKTDVP</sequence>
<protein>
    <recommendedName>
        <fullName evidence="4">DoxX protein</fullName>
    </recommendedName>
</protein>
<gene>
    <name evidence="2" type="ORF">SAMN02982996_00568</name>
</gene>
<dbReference type="RefSeq" id="WP_026742251.1">
    <property type="nucleotide sequence ID" value="NZ_FNQS01000001.1"/>
</dbReference>
<feature type="transmembrane region" description="Helical" evidence="1">
    <location>
        <begin position="92"/>
        <end position="110"/>
    </location>
</feature>
<evidence type="ECO:0000313" key="3">
    <source>
        <dbReference type="Proteomes" id="UP000187280"/>
    </source>
</evidence>
<keyword evidence="1" id="KW-0472">Membrane</keyword>
<feature type="transmembrane region" description="Helical" evidence="1">
    <location>
        <begin position="56"/>
        <end position="85"/>
    </location>
</feature>
<evidence type="ECO:0008006" key="4">
    <source>
        <dbReference type="Google" id="ProtNLM"/>
    </source>
</evidence>
<dbReference type="STRING" id="71657.SAMN02982996_00568"/>
<reference evidence="2 3" key="1">
    <citation type="submission" date="2016-10" db="EMBL/GenBank/DDBJ databases">
        <authorList>
            <person name="de Groot N.N."/>
        </authorList>
    </citation>
    <scope>NUCLEOTIDE SEQUENCE [LARGE SCALE GENOMIC DNA]</scope>
    <source>
        <strain evidence="2 3">ATCC 29281</strain>
    </source>
</reference>
<evidence type="ECO:0000256" key="1">
    <source>
        <dbReference type="SAM" id="Phobius"/>
    </source>
</evidence>
<keyword evidence="1" id="KW-0812">Transmembrane</keyword>